<name>A0ABV0BJI5_9HYPH</name>
<dbReference type="InterPro" id="IPR019734">
    <property type="entry name" value="TPR_rpt"/>
</dbReference>
<feature type="region of interest" description="Disordered" evidence="2">
    <location>
        <begin position="68"/>
        <end position="198"/>
    </location>
</feature>
<evidence type="ECO:0000313" key="4">
    <source>
        <dbReference type="Proteomes" id="UP001418637"/>
    </source>
</evidence>
<evidence type="ECO:0000256" key="2">
    <source>
        <dbReference type="SAM" id="MobiDB-lite"/>
    </source>
</evidence>
<dbReference type="Pfam" id="PF13432">
    <property type="entry name" value="TPR_16"/>
    <property type="match status" value="1"/>
</dbReference>
<dbReference type="PROSITE" id="PS51257">
    <property type="entry name" value="PROKAR_LIPOPROTEIN"/>
    <property type="match status" value="1"/>
</dbReference>
<comment type="caution">
    <text evidence="3">The sequence shown here is derived from an EMBL/GenBank/DDBJ whole genome shotgun (WGS) entry which is preliminary data.</text>
</comment>
<comment type="subcellular location">
    <subcellularLocation>
        <location evidence="1">Periplasm</location>
    </subcellularLocation>
</comment>
<dbReference type="Gene3D" id="1.25.40.10">
    <property type="entry name" value="Tetratricopeptide repeat domain"/>
    <property type="match status" value="1"/>
</dbReference>
<dbReference type="RefSeq" id="WP_346337159.1">
    <property type="nucleotide sequence ID" value="NZ_JBBYXI010000003.1"/>
</dbReference>
<feature type="coiled-coil region" evidence="1">
    <location>
        <begin position="33"/>
        <end position="67"/>
    </location>
</feature>
<comment type="similarity">
    <text evidence="1">Belongs to the CpoB family.</text>
</comment>
<feature type="compositionally biased region" description="Low complexity" evidence="2">
    <location>
        <begin position="68"/>
        <end position="94"/>
    </location>
</feature>
<keyword evidence="1" id="KW-0732">Signal</keyword>
<dbReference type="Pfam" id="PF13174">
    <property type="entry name" value="TPR_6"/>
    <property type="match status" value="1"/>
</dbReference>
<feature type="chain" id="PRO_5044939259" description="Cell division coordinator CpoB" evidence="1">
    <location>
        <begin position="23"/>
        <end position="323"/>
    </location>
</feature>
<keyword evidence="1" id="KW-0574">Periplasm</keyword>
<evidence type="ECO:0000256" key="1">
    <source>
        <dbReference type="HAMAP-Rule" id="MF_02066"/>
    </source>
</evidence>
<evidence type="ECO:0000313" key="3">
    <source>
        <dbReference type="EMBL" id="MEN3931119.1"/>
    </source>
</evidence>
<organism evidence="3 4">
    <name type="scientific">Hohaiivirga grylli</name>
    <dbReference type="NCBI Taxonomy" id="3133970"/>
    <lineage>
        <taxon>Bacteria</taxon>
        <taxon>Pseudomonadati</taxon>
        <taxon>Pseudomonadota</taxon>
        <taxon>Alphaproteobacteria</taxon>
        <taxon>Hyphomicrobiales</taxon>
        <taxon>Methylobacteriaceae</taxon>
        <taxon>Hohaiivirga</taxon>
    </lineage>
</organism>
<gene>
    <name evidence="3" type="primary">ybgF</name>
    <name evidence="1" type="synonym">cpoB</name>
    <name evidence="3" type="ORF">WJT86_08620</name>
</gene>
<dbReference type="HAMAP" id="MF_02066">
    <property type="entry name" value="CpoB"/>
    <property type="match status" value="1"/>
</dbReference>
<comment type="function">
    <text evidence="1">Mediates coordination of peptidoglycan synthesis and outer membrane constriction during cell division.</text>
</comment>
<dbReference type="InterPro" id="IPR014162">
    <property type="entry name" value="CpoB_C"/>
</dbReference>
<dbReference type="Proteomes" id="UP001418637">
    <property type="component" value="Unassembled WGS sequence"/>
</dbReference>
<protein>
    <recommendedName>
        <fullName evidence="1">Cell division coordinator CpoB</fullName>
    </recommendedName>
</protein>
<keyword evidence="1" id="KW-0131">Cell cycle</keyword>
<dbReference type="NCBIfam" id="TIGR02795">
    <property type="entry name" value="tol_pal_ybgF"/>
    <property type="match status" value="1"/>
</dbReference>
<dbReference type="EMBL" id="JBBYXI010000003">
    <property type="protein sequence ID" value="MEN3931119.1"/>
    <property type="molecule type" value="Genomic_DNA"/>
</dbReference>
<accession>A0ABV0BJI5</accession>
<proteinExistence type="inferred from homology"/>
<keyword evidence="1" id="KW-0132">Cell division</keyword>
<feature type="signal peptide" evidence="1">
    <location>
        <begin position="1"/>
        <end position="22"/>
    </location>
</feature>
<keyword evidence="4" id="KW-1185">Reference proteome</keyword>
<keyword evidence="1" id="KW-0175">Coiled coil</keyword>
<dbReference type="InterPro" id="IPR034706">
    <property type="entry name" value="CpoB"/>
</dbReference>
<dbReference type="InterPro" id="IPR011990">
    <property type="entry name" value="TPR-like_helical_dom_sf"/>
</dbReference>
<dbReference type="SUPFAM" id="SSF48452">
    <property type="entry name" value="TPR-like"/>
    <property type="match status" value="1"/>
</dbReference>
<reference evidence="3 4" key="1">
    <citation type="submission" date="2024-04" db="EMBL/GenBank/DDBJ databases">
        <title>A novel species isolated from cricket.</title>
        <authorList>
            <person name="Wang H.-C."/>
        </authorList>
    </citation>
    <scope>NUCLEOTIDE SEQUENCE [LARGE SCALE GENOMIC DNA]</scope>
    <source>
        <strain evidence="3 4">WL0021</strain>
    </source>
</reference>
<sequence length="323" mass="34635" precursor="true">MFYRILPAFFILLALACAPAKAQEDQSDIVVRMSEMEQQVRQMTGQIEMLQHENQQLKDQLRALGAQPAGVGGAPAPAAPVGNNTAAQTNSATARVNEQPVLERVPVTSQRRMGDVFDPASQPDAPGAPRALGTTEPSRPLSEQEIKADKPSYQMPSGAVSEPVKTPPETPAGPGAENATKPAAPVGPSVAATGSGDPKADYDAAYTAFTQTNYQDAEMGFRQFLQSHPRDERVPDAMYWLGETYLLTDRAREAGEQFLAISKLHANSSKAPAALLKLGSSLVNIGAADRACAIFSEALRKYPKASASYRDEVVREQKRANCP</sequence>